<evidence type="ECO:0000313" key="2">
    <source>
        <dbReference type="Proteomes" id="UP000724584"/>
    </source>
</evidence>
<reference evidence="1 2" key="1">
    <citation type="journal article" date="2021" name="Nat. Commun.">
        <title>Genetic determinants of endophytism in the Arabidopsis root mycobiome.</title>
        <authorList>
            <person name="Mesny F."/>
            <person name="Miyauchi S."/>
            <person name="Thiergart T."/>
            <person name="Pickel B."/>
            <person name="Atanasova L."/>
            <person name="Karlsson M."/>
            <person name="Huettel B."/>
            <person name="Barry K.W."/>
            <person name="Haridas S."/>
            <person name="Chen C."/>
            <person name="Bauer D."/>
            <person name="Andreopoulos W."/>
            <person name="Pangilinan J."/>
            <person name="LaButti K."/>
            <person name="Riley R."/>
            <person name="Lipzen A."/>
            <person name="Clum A."/>
            <person name="Drula E."/>
            <person name="Henrissat B."/>
            <person name="Kohler A."/>
            <person name="Grigoriev I.V."/>
            <person name="Martin F.M."/>
            <person name="Hacquard S."/>
        </authorList>
    </citation>
    <scope>NUCLEOTIDE SEQUENCE [LARGE SCALE GENOMIC DNA]</scope>
    <source>
        <strain evidence="1 2">MPI-SDFR-AT-0079</strain>
    </source>
</reference>
<protein>
    <submittedName>
        <fullName evidence="1">Uncharacterized protein</fullName>
    </submittedName>
</protein>
<organism evidence="1 2">
    <name type="scientific">Chaetomium tenue</name>
    <dbReference type="NCBI Taxonomy" id="1854479"/>
    <lineage>
        <taxon>Eukaryota</taxon>
        <taxon>Fungi</taxon>
        <taxon>Dikarya</taxon>
        <taxon>Ascomycota</taxon>
        <taxon>Pezizomycotina</taxon>
        <taxon>Sordariomycetes</taxon>
        <taxon>Sordariomycetidae</taxon>
        <taxon>Sordariales</taxon>
        <taxon>Chaetomiaceae</taxon>
        <taxon>Chaetomium</taxon>
    </lineage>
</organism>
<comment type="caution">
    <text evidence="1">The sequence shown here is derived from an EMBL/GenBank/DDBJ whole genome shotgun (WGS) entry which is preliminary data.</text>
</comment>
<evidence type="ECO:0000313" key="1">
    <source>
        <dbReference type="EMBL" id="KAH6623373.1"/>
    </source>
</evidence>
<proteinExistence type="predicted"/>
<dbReference type="Proteomes" id="UP000724584">
    <property type="component" value="Unassembled WGS sequence"/>
</dbReference>
<keyword evidence="2" id="KW-1185">Reference proteome</keyword>
<name>A0ACB7NYC0_9PEZI</name>
<sequence>MQLSFLLLTLPLLTAATTTTTTTHTPRGLTDKIKGAFGNADALIRELSECTIACAQTGLWDLNWDKCVGADGKVRELVDCVCQKDDGNGTVADPGQAWENGVQRCFAPDYLAKKAERNAGFASLACRPEGYEEGRMVEICGAIEGKSVEERNATLEVYAERARVVEEKMGEGKGQKAGVAVGGGNGSAADGKDSGAAGGAAGPGVVTRVAGAAFAAAVAYAVAML</sequence>
<gene>
    <name evidence="1" type="ORF">F5144DRAFT_583057</name>
</gene>
<dbReference type="EMBL" id="JAGIZQ010000006">
    <property type="protein sequence ID" value="KAH6623373.1"/>
    <property type="molecule type" value="Genomic_DNA"/>
</dbReference>
<accession>A0ACB7NYC0</accession>